<feature type="repeat" description="PPR" evidence="2">
    <location>
        <begin position="239"/>
        <end position="269"/>
    </location>
</feature>
<feature type="repeat" description="PPR" evidence="2">
    <location>
        <begin position="168"/>
        <end position="203"/>
    </location>
</feature>
<reference evidence="3" key="1">
    <citation type="submission" date="2020-03" db="EMBL/GenBank/DDBJ databases">
        <title>A high-quality chromosome-level genome assembly of a woody plant with both climbing and erect habits, Rhamnella rubrinervis.</title>
        <authorList>
            <person name="Lu Z."/>
            <person name="Yang Y."/>
            <person name="Zhu X."/>
            <person name="Sun Y."/>
        </authorList>
    </citation>
    <scope>NUCLEOTIDE SEQUENCE</scope>
    <source>
        <strain evidence="3">BYM</strain>
        <tissue evidence="3">Leaf</tissue>
    </source>
</reference>
<comment type="caution">
    <text evidence="3">The sequence shown here is derived from an EMBL/GenBank/DDBJ whole genome shotgun (WGS) entry which is preliminary data.</text>
</comment>
<dbReference type="FunFam" id="1.25.40.10:FF:000511">
    <property type="entry name" value="Pentatricopeptide repeat-containing protein"/>
    <property type="match status" value="1"/>
</dbReference>
<dbReference type="AlphaFoldDB" id="A0A8K0E8B1"/>
<dbReference type="Pfam" id="PF01535">
    <property type="entry name" value="PPR"/>
    <property type="match status" value="3"/>
</dbReference>
<proteinExistence type="predicted"/>
<dbReference type="NCBIfam" id="TIGR00756">
    <property type="entry name" value="PPR"/>
    <property type="match status" value="6"/>
</dbReference>
<dbReference type="EMBL" id="VOIH02000007">
    <property type="protein sequence ID" value="KAF3441180.1"/>
    <property type="molecule type" value="Genomic_DNA"/>
</dbReference>
<feature type="repeat" description="PPR" evidence="2">
    <location>
        <begin position="371"/>
        <end position="405"/>
    </location>
</feature>
<dbReference type="FunFam" id="1.25.40.10:FF:000344">
    <property type="entry name" value="Pentatricopeptide repeat-containing protein"/>
    <property type="match status" value="1"/>
</dbReference>
<protein>
    <recommendedName>
        <fullName evidence="5">Pentatricopeptide repeat-containing protein</fullName>
    </recommendedName>
</protein>
<dbReference type="PANTHER" id="PTHR47926">
    <property type="entry name" value="PENTATRICOPEPTIDE REPEAT-CONTAINING PROTEIN"/>
    <property type="match status" value="1"/>
</dbReference>
<accession>A0A8K0E8B1</accession>
<dbReference type="PROSITE" id="PS51375">
    <property type="entry name" value="PPR"/>
    <property type="match status" value="6"/>
</dbReference>
<organism evidence="3 4">
    <name type="scientific">Rhamnella rubrinervis</name>
    <dbReference type="NCBI Taxonomy" id="2594499"/>
    <lineage>
        <taxon>Eukaryota</taxon>
        <taxon>Viridiplantae</taxon>
        <taxon>Streptophyta</taxon>
        <taxon>Embryophyta</taxon>
        <taxon>Tracheophyta</taxon>
        <taxon>Spermatophyta</taxon>
        <taxon>Magnoliopsida</taxon>
        <taxon>eudicotyledons</taxon>
        <taxon>Gunneridae</taxon>
        <taxon>Pentapetalae</taxon>
        <taxon>rosids</taxon>
        <taxon>fabids</taxon>
        <taxon>Rosales</taxon>
        <taxon>Rhamnaceae</taxon>
        <taxon>rhamnoid group</taxon>
        <taxon>Rhamneae</taxon>
        <taxon>Rhamnella</taxon>
    </lineage>
</organism>
<gene>
    <name evidence="3" type="ORF">FNV43_RR15092</name>
</gene>
<evidence type="ECO:0000256" key="1">
    <source>
        <dbReference type="ARBA" id="ARBA00022737"/>
    </source>
</evidence>
<keyword evidence="1" id="KW-0677">Repeat</keyword>
<dbReference type="Gene3D" id="1.25.40.10">
    <property type="entry name" value="Tetratricopeptide repeat domain"/>
    <property type="match status" value="4"/>
</dbReference>
<feature type="repeat" description="PPR" evidence="2">
    <location>
        <begin position="67"/>
        <end position="101"/>
    </location>
</feature>
<dbReference type="InterPro" id="IPR011990">
    <property type="entry name" value="TPR-like_helical_dom_sf"/>
</dbReference>
<evidence type="ECO:0000313" key="3">
    <source>
        <dbReference type="EMBL" id="KAF3441180.1"/>
    </source>
</evidence>
<feature type="repeat" description="PPR" evidence="2">
    <location>
        <begin position="406"/>
        <end position="436"/>
    </location>
</feature>
<dbReference type="InterPro" id="IPR046960">
    <property type="entry name" value="PPR_At4g14850-like_plant"/>
</dbReference>
<sequence length="598" mass="67476">MKPISTEAIKNHCSSIAKTKQAHALLLRTHLFFNNRFTSKLINFLAISESGSLSYARKIFSQIHDPDSYIWNTIMRGYARSQNPHEALSFYYFMVVSGFRPDNYTYPFVVGACGRLQQLEMGRRFHSEILKKGFGSDLFVVNSLIQFYGNCGSINCACKVFDGTPARDVVTWNLMINAYIGRRLYRQSFDLFEDMMNLEDIKPDEITIISLVSACTQLGDLERGDLLCSYSRVYGLDKNLNVLNAILDMYCKCGDLESAKLMFNSMPERDVLSYTSMLSGLANLGYYQESLALFRKVQIEKIQPDEFMLVNVLSACAQAGDLDEGKCIHLLIDRFKVNCDVVLGTALVDMYAKCGALHVALQVFEKMRTRNVFTWNAMIGGLAMHGHGEEAIMLFDQMKGSKVVPDDVTFIALLGACSHAGLIDEGLEIFKAMKESFQIEPRIEHYGCVVDLLCRARLVEDALVFLENMPLKANSVLWATLLGACRTGGHFELAERVAKRVIELEPDSCGRYVMISNLYAGKSQWDNALGLRKQMKSKGIEKTPGCSWIEFNGQIHQFVAGDRTHIETENIYTMLEEITQRVHLDAGHEANIYEKCHI</sequence>
<dbReference type="PANTHER" id="PTHR47926:SF347">
    <property type="entry name" value="PENTATRICOPEPTIDE REPEAT-CONTAINING PROTEIN"/>
    <property type="match status" value="1"/>
</dbReference>
<name>A0A8K0E8B1_9ROSA</name>
<dbReference type="Pfam" id="PF13041">
    <property type="entry name" value="PPR_2"/>
    <property type="match status" value="3"/>
</dbReference>
<dbReference type="GO" id="GO:0009451">
    <property type="term" value="P:RNA modification"/>
    <property type="evidence" value="ECO:0007669"/>
    <property type="project" value="InterPro"/>
</dbReference>
<dbReference type="GO" id="GO:0003723">
    <property type="term" value="F:RNA binding"/>
    <property type="evidence" value="ECO:0007669"/>
    <property type="project" value="InterPro"/>
</dbReference>
<dbReference type="FunFam" id="1.25.40.10:FF:000470">
    <property type="entry name" value="Pentatricopeptide repeat-containing protein At5g66520"/>
    <property type="match status" value="1"/>
</dbReference>
<dbReference type="OrthoDB" id="1928216at2759"/>
<dbReference type="InterPro" id="IPR002885">
    <property type="entry name" value="PPR_rpt"/>
</dbReference>
<evidence type="ECO:0000256" key="2">
    <source>
        <dbReference type="PROSITE-ProRule" id="PRU00708"/>
    </source>
</evidence>
<dbReference type="SUPFAM" id="SSF48452">
    <property type="entry name" value="TPR-like"/>
    <property type="match status" value="1"/>
</dbReference>
<feature type="repeat" description="PPR" evidence="2">
    <location>
        <begin position="270"/>
        <end position="304"/>
    </location>
</feature>
<dbReference type="Pfam" id="PF20431">
    <property type="entry name" value="E_motif"/>
    <property type="match status" value="1"/>
</dbReference>
<evidence type="ECO:0000313" key="4">
    <source>
        <dbReference type="Proteomes" id="UP000796880"/>
    </source>
</evidence>
<dbReference type="InterPro" id="IPR046848">
    <property type="entry name" value="E_motif"/>
</dbReference>
<dbReference type="Proteomes" id="UP000796880">
    <property type="component" value="Unassembled WGS sequence"/>
</dbReference>
<keyword evidence="4" id="KW-1185">Reference proteome</keyword>
<evidence type="ECO:0008006" key="5">
    <source>
        <dbReference type="Google" id="ProtNLM"/>
    </source>
</evidence>